<accession>A0A9D9IPJ5</accession>
<organism evidence="6 7">
    <name type="scientific">Candidatus Limisoma faecipullorum</name>
    <dbReference type="NCBI Taxonomy" id="2840854"/>
    <lineage>
        <taxon>Bacteria</taxon>
        <taxon>Pseudomonadati</taxon>
        <taxon>Bacteroidota</taxon>
        <taxon>Bacteroidia</taxon>
        <taxon>Bacteroidales</taxon>
        <taxon>Candidatus Limisoma</taxon>
    </lineage>
</organism>
<dbReference type="PROSITE" id="PS50296">
    <property type="entry name" value="SUI1"/>
    <property type="match status" value="1"/>
</dbReference>
<evidence type="ECO:0000256" key="1">
    <source>
        <dbReference type="ARBA" id="ARBA00005422"/>
    </source>
</evidence>
<reference evidence="6" key="1">
    <citation type="submission" date="2020-10" db="EMBL/GenBank/DDBJ databases">
        <authorList>
            <person name="Gilroy R."/>
        </authorList>
    </citation>
    <scope>NUCLEOTIDE SEQUENCE</scope>
    <source>
        <strain evidence="6">6919</strain>
    </source>
</reference>
<evidence type="ECO:0000256" key="3">
    <source>
        <dbReference type="ARBA" id="ARBA00022917"/>
    </source>
</evidence>
<dbReference type="GO" id="GO:0001731">
    <property type="term" value="P:formation of translation preinitiation complex"/>
    <property type="evidence" value="ECO:0007669"/>
    <property type="project" value="TreeGrafter"/>
</dbReference>
<dbReference type="InterPro" id="IPR036877">
    <property type="entry name" value="SUI1_dom_sf"/>
</dbReference>
<comment type="caution">
    <text evidence="6">The sequence shown here is derived from an EMBL/GenBank/DDBJ whole genome shotgun (WGS) entry which is preliminary data.</text>
</comment>
<name>A0A9D9IPJ5_9BACT</name>
<dbReference type="Proteomes" id="UP000823598">
    <property type="component" value="Unassembled WGS sequence"/>
</dbReference>
<evidence type="ECO:0000313" key="7">
    <source>
        <dbReference type="Proteomes" id="UP000823598"/>
    </source>
</evidence>
<feature type="region of interest" description="Disordered" evidence="4">
    <location>
        <begin position="1"/>
        <end position="36"/>
    </location>
</feature>
<dbReference type="GO" id="GO:0006417">
    <property type="term" value="P:regulation of translation"/>
    <property type="evidence" value="ECO:0007669"/>
    <property type="project" value="UniProtKB-KW"/>
</dbReference>
<evidence type="ECO:0000313" key="6">
    <source>
        <dbReference type="EMBL" id="MBO8475453.1"/>
    </source>
</evidence>
<dbReference type="InterPro" id="IPR050318">
    <property type="entry name" value="DENR/SUI1_TIF"/>
</dbReference>
<dbReference type="Pfam" id="PF01253">
    <property type="entry name" value="SUI1"/>
    <property type="match status" value="1"/>
</dbReference>
<comment type="similarity">
    <text evidence="1">Belongs to the SUI1 family.</text>
</comment>
<dbReference type="InterPro" id="IPR005872">
    <property type="entry name" value="SUI1_arc_bac"/>
</dbReference>
<keyword evidence="3" id="KW-0648">Protein biosynthesis</keyword>
<dbReference type="EMBL" id="JADIMC010000010">
    <property type="protein sequence ID" value="MBO8475453.1"/>
    <property type="molecule type" value="Genomic_DNA"/>
</dbReference>
<evidence type="ECO:0000256" key="2">
    <source>
        <dbReference type="ARBA" id="ARBA00022845"/>
    </source>
</evidence>
<keyword evidence="2" id="KW-0810">Translation regulation</keyword>
<sequence length="113" mass="12680">MKNNDWKQQLSIVYSTNPDFGKEDTEEEQETALPPSEQRLKILLDKKNRKGKEATIITGFIGSDNDLKELARKLKTKCGTGGSARGGEILIQGDMRQKVKEILEAEGYNARII</sequence>
<feature type="compositionally biased region" description="Polar residues" evidence="4">
    <location>
        <begin position="1"/>
        <end position="18"/>
    </location>
</feature>
<dbReference type="PIRSF" id="PIRSF037511">
    <property type="entry name" value="Transl_init_SUI1_pro"/>
    <property type="match status" value="1"/>
</dbReference>
<dbReference type="Gene3D" id="3.30.780.10">
    <property type="entry name" value="SUI1-like domain"/>
    <property type="match status" value="1"/>
</dbReference>
<proteinExistence type="inferred from homology"/>
<protein>
    <submittedName>
        <fullName evidence="6">Translation initiation factor</fullName>
    </submittedName>
</protein>
<dbReference type="CDD" id="cd11567">
    <property type="entry name" value="YciH_like"/>
    <property type="match status" value="1"/>
</dbReference>
<reference evidence="6" key="2">
    <citation type="journal article" date="2021" name="PeerJ">
        <title>Extensive microbial diversity within the chicken gut microbiome revealed by metagenomics and culture.</title>
        <authorList>
            <person name="Gilroy R."/>
            <person name="Ravi A."/>
            <person name="Getino M."/>
            <person name="Pursley I."/>
            <person name="Horton D.L."/>
            <person name="Alikhan N.F."/>
            <person name="Baker D."/>
            <person name="Gharbi K."/>
            <person name="Hall N."/>
            <person name="Watson M."/>
            <person name="Adriaenssens E.M."/>
            <person name="Foster-Nyarko E."/>
            <person name="Jarju S."/>
            <person name="Secka A."/>
            <person name="Antonio M."/>
            <person name="Oren A."/>
            <person name="Chaudhuri R.R."/>
            <person name="La Ragione R."/>
            <person name="Hildebrand F."/>
            <person name="Pallen M.J."/>
        </authorList>
    </citation>
    <scope>NUCLEOTIDE SEQUENCE</scope>
    <source>
        <strain evidence="6">6919</strain>
    </source>
</reference>
<dbReference type="GO" id="GO:0003729">
    <property type="term" value="F:mRNA binding"/>
    <property type="evidence" value="ECO:0007669"/>
    <property type="project" value="TreeGrafter"/>
</dbReference>
<keyword evidence="6" id="KW-0396">Initiation factor</keyword>
<dbReference type="GO" id="GO:0002188">
    <property type="term" value="P:translation reinitiation"/>
    <property type="evidence" value="ECO:0007669"/>
    <property type="project" value="TreeGrafter"/>
</dbReference>
<dbReference type="InterPro" id="IPR001950">
    <property type="entry name" value="SUI1"/>
</dbReference>
<evidence type="ECO:0000259" key="5">
    <source>
        <dbReference type="PROSITE" id="PS50296"/>
    </source>
</evidence>
<feature type="domain" description="SUI1" evidence="5">
    <location>
        <begin position="41"/>
        <end position="107"/>
    </location>
</feature>
<gene>
    <name evidence="6" type="ORF">IAB88_00485</name>
</gene>
<evidence type="ECO:0000256" key="4">
    <source>
        <dbReference type="SAM" id="MobiDB-lite"/>
    </source>
</evidence>
<dbReference type="AlphaFoldDB" id="A0A9D9IPJ5"/>
<dbReference type="GO" id="GO:0003743">
    <property type="term" value="F:translation initiation factor activity"/>
    <property type="evidence" value="ECO:0007669"/>
    <property type="project" value="UniProtKB-KW"/>
</dbReference>
<dbReference type="SUPFAM" id="SSF55159">
    <property type="entry name" value="eIF1-like"/>
    <property type="match status" value="1"/>
</dbReference>
<dbReference type="PANTHER" id="PTHR12789">
    <property type="entry name" value="DENSITY-REGULATED PROTEIN HOMOLOG"/>
    <property type="match status" value="1"/>
</dbReference>
<dbReference type="PANTHER" id="PTHR12789:SF0">
    <property type="entry name" value="DENSITY-REGULATED PROTEIN"/>
    <property type="match status" value="1"/>
</dbReference>